<dbReference type="Gene3D" id="3.30.70.100">
    <property type="match status" value="1"/>
</dbReference>
<evidence type="ECO:0000313" key="2">
    <source>
        <dbReference type="EMBL" id="AQT42729.1"/>
    </source>
</evidence>
<proteinExistence type="predicted"/>
<dbReference type="PANTHER" id="PTHR34474:SF2">
    <property type="entry name" value="SIGNAL TRANSDUCTION PROTEIN TRAP"/>
    <property type="match status" value="1"/>
</dbReference>
<dbReference type="PROSITE" id="PS51725">
    <property type="entry name" value="ABM"/>
    <property type="match status" value="1"/>
</dbReference>
<dbReference type="SUPFAM" id="SSF54909">
    <property type="entry name" value="Dimeric alpha+beta barrel"/>
    <property type="match status" value="1"/>
</dbReference>
<keyword evidence="2" id="KW-0503">Monooxygenase</keyword>
<dbReference type="KEGG" id="bapa:BBC0178_012590"/>
<dbReference type="InterPro" id="IPR011008">
    <property type="entry name" value="Dimeric_a/b-barrel"/>
</dbReference>
<dbReference type="Pfam" id="PF03992">
    <property type="entry name" value="ABM"/>
    <property type="match status" value="1"/>
</dbReference>
<organism evidence="2 3">
    <name type="scientific">Bartonella apihabitans</name>
    <dbReference type="NCBI Taxonomy" id="2750929"/>
    <lineage>
        <taxon>Bacteria</taxon>
        <taxon>Pseudomonadati</taxon>
        <taxon>Pseudomonadota</taxon>
        <taxon>Alphaproteobacteria</taxon>
        <taxon>Hyphomicrobiales</taxon>
        <taxon>Bartonellaceae</taxon>
        <taxon>Bartonella</taxon>
    </lineage>
</organism>
<dbReference type="PANTHER" id="PTHR34474">
    <property type="entry name" value="SIGNAL TRANSDUCTION PROTEIN TRAP"/>
    <property type="match status" value="1"/>
</dbReference>
<protein>
    <submittedName>
        <fullName evidence="2">Heme-degrading monooxygenase HmoA</fullName>
    </submittedName>
</protein>
<evidence type="ECO:0000313" key="3">
    <source>
        <dbReference type="Proteomes" id="UP000189660"/>
    </source>
</evidence>
<evidence type="ECO:0000259" key="1">
    <source>
        <dbReference type="PROSITE" id="PS51725"/>
    </source>
</evidence>
<name>A0A1U9MB87_9HYPH</name>
<accession>A0A1U9MB87</accession>
<dbReference type="RefSeq" id="WP_077971607.1">
    <property type="nucleotide sequence ID" value="NZ_CAXTKO020000001.1"/>
</dbReference>
<dbReference type="InterPro" id="IPR050404">
    <property type="entry name" value="Heme-degrading_MO"/>
</dbReference>
<reference evidence="2 3" key="1">
    <citation type="submission" date="2016-11" db="EMBL/GenBank/DDBJ databases">
        <title>Comparative genomics of Bartonella apis.</title>
        <authorList>
            <person name="Engel P."/>
        </authorList>
    </citation>
    <scope>NUCLEOTIDE SEQUENCE [LARGE SCALE GENOMIC DNA]</scope>
    <source>
        <strain evidence="2 3">BBC0178</strain>
    </source>
</reference>
<dbReference type="EMBL" id="CP015820">
    <property type="protein sequence ID" value="AQT42729.1"/>
    <property type="molecule type" value="Genomic_DNA"/>
</dbReference>
<dbReference type="Proteomes" id="UP000189660">
    <property type="component" value="Chromosome"/>
</dbReference>
<dbReference type="OrthoDB" id="9798115at2"/>
<dbReference type="InterPro" id="IPR007138">
    <property type="entry name" value="ABM_dom"/>
</dbReference>
<keyword evidence="2" id="KW-0560">Oxidoreductase</keyword>
<gene>
    <name evidence="2" type="ORF">BBC0178_012590</name>
</gene>
<sequence>MYIAMNRFTVFKTKEEDFRRRWKDRQSRLAELPGFVEFQLLRCDTDTSDDSILYASHTVWKSKEDFVRWTKSEQFRDAHKNAGESSGFYAHGPKFEGFESVI</sequence>
<dbReference type="AlphaFoldDB" id="A0A1U9MB87"/>
<dbReference type="GO" id="GO:0004497">
    <property type="term" value="F:monooxygenase activity"/>
    <property type="evidence" value="ECO:0007669"/>
    <property type="project" value="UniProtKB-KW"/>
</dbReference>
<keyword evidence="3" id="KW-1185">Reference proteome</keyword>
<dbReference type="GeneID" id="99981455"/>
<feature type="domain" description="ABM" evidence="1">
    <location>
        <begin position="2"/>
        <end position="102"/>
    </location>
</feature>